<keyword evidence="1" id="KW-0808">Transferase</keyword>
<dbReference type="GO" id="GO:0008270">
    <property type="term" value="F:zinc ion binding"/>
    <property type="evidence" value="ECO:0007669"/>
    <property type="project" value="TreeGrafter"/>
</dbReference>
<protein>
    <submittedName>
        <fullName evidence="5">M28 family metallopeptidase</fullName>
    </submittedName>
</protein>
<accession>A0A9X3MUI3</accession>
<feature type="chain" id="PRO_5040920516" evidence="3">
    <location>
        <begin position="22"/>
        <end position="286"/>
    </location>
</feature>
<name>A0A9X3MUI3_9ACTN</name>
<feature type="domain" description="Peptidase M28" evidence="4">
    <location>
        <begin position="80"/>
        <end position="280"/>
    </location>
</feature>
<reference evidence="5" key="1">
    <citation type="submission" date="2022-10" db="EMBL/GenBank/DDBJ databases">
        <title>The WGS of Solirubrobacter ginsenosidimutans DSM 21036.</title>
        <authorList>
            <person name="Jiang Z."/>
        </authorList>
    </citation>
    <scope>NUCLEOTIDE SEQUENCE</scope>
    <source>
        <strain evidence="5">DSM 21036</strain>
    </source>
</reference>
<dbReference type="InterPro" id="IPR040234">
    <property type="entry name" value="QC/QCL"/>
</dbReference>
<dbReference type="SUPFAM" id="SSF53187">
    <property type="entry name" value="Zn-dependent exopeptidases"/>
    <property type="match status" value="1"/>
</dbReference>
<dbReference type="PANTHER" id="PTHR12283:SF6">
    <property type="entry name" value="GLUTAMINYL-PEPTIDE CYCLOTRANSFERASE-RELATED"/>
    <property type="match status" value="1"/>
</dbReference>
<evidence type="ECO:0000313" key="6">
    <source>
        <dbReference type="Proteomes" id="UP001149140"/>
    </source>
</evidence>
<evidence type="ECO:0000256" key="1">
    <source>
        <dbReference type="ARBA" id="ARBA00022679"/>
    </source>
</evidence>
<dbReference type="InterPro" id="IPR007484">
    <property type="entry name" value="Peptidase_M28"/>
</dbReference>
<evidence type="ECO:0000256" key="3">
    <source>
        <dbReference type="SAM" id="SignalP"/>
    </source>
</evidence>
<dbReference type="GO" id="GO:0016603">
    <property type="term" value="F:glutaminyl-peptide cyclotransferase activity"/>
    <property type="evidence" value="ECO:0007669"/>
    <property type="project" value="TreeGrafter"/>
</dbReference>
<gene>
    <name evidence="5" type="ORF">OM076_23455</name>
</gene>
<dbReference type="Gene3D" id="3.40.630.10">
    <property type="entry name" value="Zn peptidases"/>
    <property type="match status" value="1"/>
</dbReference>
<dbReference type="AlphaFoldDB" id="A0A9X3MUI3"/>
<sequence length="286" mass="30826">MNRTKTVATLALLLLAGCGSASPPPARFDERRAWSLIELQVAAGQRPAGSRQLRRLAVRLRDRMPGGRFEAIPGQPGLRNVVARLPGRRPGIVVGAHYDTLVKPKGFVGANNGAAGSAIVVELSRALSRMPRPRNAREVTFVLFDGEEPPSGLPEDDPDFANSGLRGSRAYVRAHPDETAQMILLDYVGNRGLRLPREGTSDVPLWNALRAAAGAVGQQSVFPDETGTAIIDDHTPFLETRVPAIDLIDWSYPGHTLQDGIDQLSPKAIDAVGESVLELVTRLERG</sequence>
<keyword evidence="3" id="KW-0732">Signal</keyword>
<proteinExistence type="predicted"/>
<organism evidence="5 6">
    <name type="scientific">Solirubrobacter ginsenosidimutans</name>
    <dbReference type="NCBI Taxonomy" id="490573"/>
    <lineage>
        <taxon>Bacteria</taxon>
        <taxon>Bacillati</taxon>
        <taxon>Actinomycetota</taxon>
        <taxon>Thermoleophilia</taxon>
        <taxon>Solirubrobacterales</taxon>
        <taxon>Solirubrobacteraceae</taxon>
        <taxon>Solirubrobacter</taxon>
    </lineage>
</organism>
<dbReference type="RefSeq" id="WP_270042494.1">
    <property type="nucleotide sequence ID" value="NZ_JAPDOD010000023.1"/>
</dbReference>
<dbReference type="PROSITE" id="PS51257">
    <property type="entry name" value="PROKAR_LIPOPROTEIN"/>
    <property type="match status" value="1"/>
</dbReference>
<dbReference type="PANTHER" id="PTHR12283">
    <property type="entry name" value="GLUTAMINYL-PEPTIDE CYCLOTRANSFERASE"/>
    <property type="match status" value="1"/>
</dbReference>
<comment type="caution">
    <text evidence="5">The sequence shown here is derived from an EMBL/GenBank/DDBJ whole genome shotgun (WGS) entry which is preliminary data.</text>
</comment>
<evidence type="ECO:0000259" key="4">
    <source>
        <dbReference type="Pfam" id="PF04389"/>
    </source>
</evidence>
<feature type="signal peptide" evidence="3">
    <location>
        <begin position="1"/>
        <end position="21"/>
    </location>
</feature>
<evidence type="ECO:0000313" key="5">
    <source>
        <dbReference type="EMBL" id="MDA0163251.1"/>
    </source>
</evidence>
<dbReference type="Pfam" id="PF04389">
    <property type="entry name" value="Peptidase_M28"/>
    <property type="match status" value="1"/>
</dbReference>
<evidence type="ECO:0000256" key="2">
    <source>
        <dbReference type="ARBA" id="ARBA00023315"/>
    </source>
</evidence>
<keyword evidence="6" id="KW-1185">Reference proteome</keyword>
<dbReference type="EMBL" id="JAPDOD010000023">
    <property type="protein sequence ID" value="MDA0163251.1"/>
    <property type="molecule type" value="Genomic_DNA"/>
</dbReference>
<dbReference type="Proteomes" id="UP001149140">
    <property type="component" value="Unassembled WGS sequence"/>
</dbReference>
<keyword evidence="2" id="KW-0012">Acyltransferase</keyword>